<name>A0AAV0KSK3_9ROSI</name>
<organism evidence="1 2">
    <name type="scientific">Linum tenue</name>
    <dbReference type="NCBI Taxonomy" id="586396"/>
    <lineage>
        <taxon>Eukaryota</taxon>
        <taxon>Viridiplantae</taxon>
        <taxon>Streptophyta</taxon>
        <taxon>Embryophyta</taxon>
        <taxon>Tracheophyta</taxon>
        <taxon>Spermatophyta</taxon>
        <taxon>Magnoliopsida</taxon>
        <taxon>eudicotyledons</taxon>
        <taxon>Gunneridae</taxon>
        <taxon>Pentapetalae</taxon>
        <taxon>rosids</taxon>
        <taxon>fabids</taxon>
        <taxon>Malpighiales</taxon>
        <taxon>Linaceae</taxon>
        <taxon>Linum</taxon>
    </lineage>
</organism>
<protein>
    <submittedName>
        <fullName evidence="1">Uncharacterized protein</fullName>
    </submittedName>
</protein>
<dbReference type="AlphaFoldDB" id="A0AAV0KSK3"/>
<accession>A0AAV0KSK3</accession>
<dbReference type="Proteomes" id="UP001154282">
    <property type="component" value="Unassembled WGS sequence"/>
</dbReference>
<feature type="non-terminal residue" evidence="1">
    <location>
        <position position="1"/>
    </location>
</feature>
<dbReference type="EMBL" id="CAMGYJ010000005">
    <property type="protein sequence ID" value="CAI0425152.1"/>
    <property type="molecule type" value="Genomic_DNA"/>
</dbReference>
<evidence type="ECO:0000313" key="1">
    <source>
        <dbReference type="EMBL" id="CAI0425152.1"/>
    </source>
</evidence>
<reference evidence="1" key="1">
    <citation type="submission" date="2022-08" db="EMBL/GenBank/DDBJ databases">
        <authorList>
            <person name="Gutierrez-Valencia J."/>
        </authorList>
    </citation>
    <scope>NUCLEOTIDE SEQUENCE</scope>
</reference>
<evidence type="ECO:0000313" key="2">
    <source>
        <dbReference type="Proteomes" id="UP001154282"/>
    </source>
</evidence>
<sequence length="53" mass="5516">VSLSLSLSSSLFPACFSSISSSFSQRPLCGSKKGGYMISPAPIKLLEGHEVPS</sequence>
<keyword evidence="2" id="KW-1185">Reference proteome</keyword>
<gene>
    <name evidence="1" type="ORF">LITE_LOCUS20256</name>
</gene>
<proteinExistence type="predicted"/>
<comment type="caution">
    <text evidence="1">The sequence shown here is derived from an EMBL/GenBank/DDBJ whole genome shotgun (WGS) entry which is preliminary data.</text>
</comment>